<comment type="caution">
    <text evidence="6">The sequence shown here is derived from an EMBL/GenBank/DDBJ whole genome shotgun (WGS) entry which is preliminary data.</text>
</comment>
<evidence type="ECO:0000256" key="1">
    <source>
        <dbReference type="ARBA" id="ARBA00022723"/>
    </source>
</evidence>
<keyword evidence="2" id="KW-0863">Zinc-finger</keyword>
<dbReference type="SUPFAM" id="SSF90209">
    <property type="entry name" value="Ran binding protein zinc finger-like"/>
    <property type="match status" value="1"/>
</dbReference>
<keyword evidence="3" id="KW-0862">Zinc</keyword>
<dbReference type="RefSeq" id="WP_344390766.1">
    <property type="nucleotide sequence ID" value="NZ_BAAASJ010000032.1"/>
</dbReference>
<organism evidence="6 7">
    <name type="scientific">Streptomyces vastus</name>
    <dbReference type="NCBI Taxonomy" id="285451"/>
    <lineage>
        <taxon>Bacteria</taxon>
        <taxon>Bacillati</taxon>
        <taxon>Actinomycetota</taxon>
        <taxon>Actinomycetes</taxon>
        <taxon>Kitasatosporales</taxon>
        <taxon>Streptomycetaceae</taxon>
        <taxon>Streptomyces</taxon>
    </lineage>
</organism>
<dbReference type="EMBL" id="BAAASJ010000032">
    <property type="protein sequence ID" value="GAA2636039.1"/>
    <property type="molecule type" value="Genomic_DNA"/>
</dbReference>
<gene>
    <name evidence="6" type="ORF">GCM10010307_32600</name>
</gene>
<feature type="region of interest" description="Disordered" evidence="4">
    <location>
        <begin position="14"/>
        <end position="105"/>
    </location>
</feature>
<dbReference type="InterPro" id="IPR001876">
    <property type="entry name" value="Znf_RanBP2"/>
</dbReference>
<evidence type="ECO:0000313" key="6">
    <source>
        <dbReference type="EMBL" id="GAA2636039.1"/>
    </source>
</evidence>
<evidence type="ECO:0000313" key="7">
    <source>
        <dbReference type="Proteomes" id="UP001500151"/>
    </source>
</evidence>
<feature type="compositionally biased region" description="Low complexity" evidence="4">
    <location>
        <begin position="136"/>
        <end position="154"/>
    </location>
</feature>
<dbReference type="PROSITE" id="PS01358">
    <property type="entry name" value="ZF_RANBP2_1"/>
    <property type="match status" value="2"/>
</dbReference>
<feature type="compositionally biased region" description="Low complexity" evidence="4">
    <location>
        <begin position="78"/>
        <end position="95"/>
    </location>
</feature>
<dbReference type="PROSITE" id="PS50199">
    <property type="entry name" value="ZF_RANBP2_2"/>
    <property type="match status" value="2"/>
</dbReference>
<reference evidence="7" key="1">
    <citation type="journal article" date="2019" name="Int. J. Syst. Evol. Microbiol.">
        <title>The Global Catalogue of Microorganisms (GCM) 10K type strain sequencing project: providing services to taxonomists for standard genome sequencing and annotation.</title>
        <authorList>
            <consortium name="The Broad Institute Genomics Platform"/>
            <consortium name="The Broad Institute Genome Sequencing Center for Infectious Disease"/>
            <person name="Wu L."/>
            <person name="Ma J."/>
        </authorList>
    </citation>
    <scope>NUCLEOTIDE SEQUENCE [LARGE SCALE GENOMIC DNA]</scope>
    <source>
        <strain evidence="7">JCM 4524</strain>
    </source>
</reference>
<dbReference type="InterPro" id="IPR036443">
    <property type="entry name" value="Znf_RanBP2_sf"/>
</dbReference>
<feature type="domain" description="RanBP2-type" evidence="5">
    <location>
        <begin position="3"/>
        <end position="32"/>
    </location>
</feature>
<evidence type="ECO:0000256" key="2">
    <source>
        <dbReference type="ARBA" id="ARBA00022771"/>
    </source>
</evidence>
<name>A0ABP6D517_9ACTN</name>
<feature type="compositionally biased region" description="Polar residues" evidence="4">
    <location>
        <begin position="193"/>
        <end position="205"/>
    </location>
</feature>
<keyword evidence="1" id="KW-0479">Metal-binding</keyword>
<dbReference type="SMART" id="SM00547">
    <property type="entry name" value="ZnF_RBZ"/>
    <property type="match status" value="2"/>
</dbReference>
<feature type="compositionally biased region" description="Pro residues" evidence="4">
    <location>
        <begin position="232"/>
        <end position="251"/>
    </location>
</feature>
<feature type="compositionally biased region" description="Basic residues" evidence="4">
    <location>
        <begin position="155"/>
        <end position="166"/>
    </location>
</feature>
<feature type="region of interest" description="Disordered" evidence="4">
    <location>
        <begin position="125"/>
        <end position="251"/>
    </location>
</feature>
<keyword evidence="7" id="KW-1185">Reference proteome</keyword>
<feature type="compositionally biased region" description="Low complexity" evidence="4">
    <location>
        <begin position="29"/>
        <end position="44"/>
    </location>
</feature>
<protein>
    <recommendedName>
        <fullName evidence="5">RanBP2-type domain-containing protein</fullName>
    </recommendedName>
</protein>
<evidence type="ECO:0000259" key="5">
    <source>
        <dbReference type="PROSITE" id="PS50199"/>
    </source>
</evidence>
<accession>A0ABP6D517</accession>
<evidence type="ECO:0000256" key="4">
    <source>
        <dbReference type="SAM" id="MobiDB-lite"/>
    </source>
</evidence>
<feature type="domain" description="RanBP2-type" evidence="5">
    <location>
        <begin position="99"/>
        <end position="129"/>
    </location>
</feature>
<evidence type="ECO:0000256" key="3">
    <source>
        <dbReference type="ARBA" id="ARBA00022833"/>
    </source>
</evidence>
<proteinExistence type="predicted"/>
<dbReference type="Proteomes" id="UP001500151">
    <property type="component" value="Unassembled WGS sequence"/>
</dbReference>
<sequence>MAASANWRCADCDTYNEPAETSCTICGGARRTAAPRASSTTPKSTAKRTDSTTPKPTAKRTDSKPAKSVSSGGGPATPKSASSRAGGSRPAAKRPGTARPSADWRCAECDTNNARTDLSCIACGTGWKSATKKTAPKTPSSGESGARKATAPRKTAPRKPTPKRTRPAASTPPDRTPPRPSGAGTSAGGTRPRSGSTRPSASSGARTDGVFFPPPATTGYRPPTAPSVAPTVPSPGPTYTPRPMPPPRPVRPLPAKKSNWLGGCIGAILIWGVLGMLAKGCANAFDSDGSPDDGSTPASTAPACPGRIAAELPGGDGAELVDAFRTSNKQITLCRTTDGSLYYFGEFSDQREKGIAMNAEETSDGYEAYNDPYRYVIHDGVVTIYNADTQIGEEELTPEPSPS</sequence>